<name>A0ABP0CGR4_9PEZI</name>
<dbReference type="InterPro" id="IPR036890">
    <property type="entry name" value="HATPase_C_sf"/>
</dbReference>
<protein>
    <submittedName>
        <fullName evidence="1">Uncharacterized protein</fullName>
    </submittedName>
</protein>
<dbReference type="Gene3D" id="3.30.565.10">
    <property type="entry name" value="Histidine kinase-like ATPase, C-terminal domain"/>
    <property type="match status" value="1"/>
</dbReference>
<organism evidence="1 2">
    <name type="scientific">Sporothrix eucalyptigena</name>
    <dbReference type="NCBI Taxonomy" id="1812306"/>
    <lineage>
        <taxon>Eukaryota</taxon>
        <taxon>Fungi</taxon>
        <taxon>Dikarya</taxon>
        <taxon>Ascomycota</taxon>
        <taxon>Pezizomycotina</taxon>
        <taxon>Sordariomycetes</taxon>
        <taxon>Sordariomycetidae</taxon>
        <taxon>Ophiostomatales</taxon>
        <taxon>Ophiostomataceae</taxon>
        <taxon>Sporothrix</taxon>
    </lineage>
</organism>
<sequence length="551" mass="62250">MSGRADAKKVVEKIGEEHGYIADYLLSEMKNLLPRESFDKILTAMQSLKHQAAASVKTLAQNLYSSSAKFVFELLQNYDDNHYDAARGPPSVTFHIYSDRIVASCNEQGFTAENVKAICSVGQSSKKQTQGQLAGDMGYTGEKGIGFKSVFMAAEKVHIQSGDYSFRFEYAKGDSGLGMTTPIWTDHDEALDARLSHITLRLRSDGHPGDAARRQEIILEQFHNIHDSILLFMKKLQQIQVFFYDSADCLTSLTTFSIDRQPHQTTVKKSVATFDDDGEEHVTEVVKSYIIIKHIVTDLAPSENRRDLDGESQTLTNGMVVLGFPIDTNSEPVLQNEHLYAFLPVRKMGFKFLIHADFVTQANREDIVTTSDRNRGLAYGVAEAFLKAVGQFLSHRTLQYQWMRYLPHERDYPWDRFWKGVIQNLRNLLAQTRVLKPAIASSPLKLISESRRLLPSMLDRQGSPLVPDIAPNRYLSPRYANKDLLLLEDYGLAEMHISEWIERVGRDLATSSSVMKLSVDQDWHSRVADLLYLSLNSSSGRTQSLVTQLEL</sequence>
<dbReference type="InterPro" id="IPR052957">
    <property type="entry name" value="Auxin_embryo_med"/>
</dbReference>
<dbReference type="EMBL" id="CAWUHD010000092">
    <property type="protein sequence ID" value="CAK7230301.1"/>
    <property type="molecule type" value="Genomic_DNA"/>
</dbReference>
<dbReference type="PANTHER" id="PTHR32387">
    <property type="entry name" value="WU:FJ29H11"/>
    <property type="match status" value="1"/>
</dbReference>
<dbReference type="PANTHER" id="PTHR32387:SF0">
    <property type="entry name" value="PROTEIN NO VEIN"/>
    <property type="match status" value="1"/>
</dbReference>
<dbReference type="NCBIfam" id="NF047352">
    <property type="entry name" value="P_loop_sacsin"/>
    <property type="match status" value="1"/>
</dbReference>
<accession>A0ABP0CGR4</accession>
<evidence type="ECO:0000313" key="1">
    <source>
        <dbReference type="EMBL" id="CAK7230301.1"/>
    </source>
</evidence>
<evidence type="ECO:0000313" key="2">
    <source>
        <dbReference type="Proteomes" id="UP001642482"/>
    </source>
</evidence>
<dbReference type="SUPFAM" id="SSF55874">
    <property type="entry name" value="ATPase domain of HSP90 chaperone/DNA topoisomerase II/histidine kinase"/>
    <property type="match status" value="1"/>
</dbReference>
<gene>
    <name evidence="1" type="ORF">SEUCBS140593_007540</name>
</gene>
<keyword evidence="2" id="KW-1185">Reference proteome</keyword>
<comment type="caution">
    <text evidence="1">The sequence shown here is derived from an EMBL/GenBank/DDBJ whole genome shotgun (WGS) entry which is preliminary data.</text>
</comment>
<dbReference type="Proteomes" id="UP001642482">
    <property type="component" value="Unassembled WGS sequence"/>
</dbReference>
<reference evidence="1 2" key="1">
    <citation type="submission" date="2024-01" db="EMBL/GenBank/DDBJ databases">
        <authorList>
            <person name="Allen C."/>
            <person name="Tagirdzhanova G."/>
        </authorList>
    </citation>
    <scope>NUCLEOTIDE SEQUENCE [LARGE SCALE GENOMIC DNA]</scope>
</reference>
<proteinExistence type="predicted"/>